<protein>
    <recommendedName>
        <fullName evidence="8">Pantothenate synthetase</fullName>
        <shortName evidence="8">PS</shortName>
        <ecNumber evidence="8">6.3.2.1</ecNumber>
    </recommendedName>
    <alternativeName>
        <fullName evidence="8">Pantoate--beta-alanine ligase</fullName>
    </alternativeName>
    <alternativeName>
        <fullName evidence="8">Pantoate-activating enzyme</fullName>
    </alternativeName>
</protein>
<evidence type="ECO:0000313" key="10">
    <source>
        <dbReference type="Proteomes" id="UP000229498"/>
    </source>
</evidence>
<evidence type="ECO:0000256" key="5">
    <source>
        <dbReference type="ARBA" id="ARBA00022741"/>
    </source>
</evidence>
<name>A0A2M9G192_9PROT</name>
<evidence type="ECO:0000256" key="7">
    <source>
        <dbReference type="ARBA" id="ARBA00048258"/>
    </source>
</evidence>
<feature type="binding site" evidence="8">
    <location>
        <begin position="32"/>
        <end position="39"/>
    </location>
    <ligand>
        <name>ATP</name>
        <dbReference type="ChEBI" id="CHEBI:30616"/>
    </ligand>
</feature>
<keyword evidence="8" id="KW-0963">Cytoplasm</keyword>
<evidence type="ECO:0000256" key="3">
    <source>
        <dbReference type="ARBA" id="ARBA00022598"/>
    </source>
</evidence>
<dbReference type="AlphaFoldDB" id="A0A2M9G192"/>
<dbReference type="EC" id="6.3.2.1" evidence="8"/>
<comment type="miscellaneous">
    <text evidence="8">The reaction proceeds by a bi uni uni bi ping pong mechanism.</text>
</comment>
<keyword evidence="6 8" id="KW-0067">ATP-binding</keyword>
<dbReference type="InterPro" id="IPR014729">
    <property type="entry name" value="Rossmann-like_a/b/a_fold"/>
</dbReference>
<comment type="function">
    <text evidence="8">Catalyzes the condensation of pantoate with beta-alanine in an ATP-dependent reaction via a pantoyl-adenylate intermediate.</text>
</comment>
<keyword evidence="3 8" id="KW-0436">Ligase</keyword>
<evidence type="ECO:0000256" key="1">
    <source>
        <dbReference type="ARBA" id="ARBA00004990"/>
    </source>
</evidence>
<gene>
    <name evidence="8" type="primary">panC</name>
    <name evidence="9" type="ORF">CVT23_10445</name>
</gene>
<comment type="similarity">
    <text evidence="2 8">Belongs to the pantothenate synthetase family.</text>
</comment>
<comment type="caution">
    <text evidence="9">The sequence shown here is derived from an EMBL/GenBank/DDBJ whole genome shotgun (WGS) entry which is preliminary data.</text>
</comment>
<feature type="active site" description="Proton donor" evidence="8">
    <location>
        <position position="39"/>
    </location>
</feature>
<reference evidence="9 10" key="1">
    <citation type="submission" date="2017-11" db="EMBL/GenBank/DDBJ databases">
        <title>Draft genome sequence of Rhizobiales bacterium SY3-13.</title>
        <authorList>
            <person name="Sun C."/>
        </authorList>
    </citation>
    <scope>NUCLEOTIDE SEQUENCE [LARGE SCALE GENOMIC DNA]</scope>
    <source>
        <strain evidence="9 10">SY3-13</strain>
    </source>
</reference>
<dbReference type="Proteomes" id="UP000229498">
    <property type="component" value="Unassembled WGS sequence"/>
</dbReference>
<dbReference type="PANTHER" id="PTHR21299">
    <property type="entry name" value="CYTIDYLATE KINASE/PANTOATE-BETA-ALANINE LIGASE"/>
    <property type="match status" value="1"/>
</dbReference>
<comment type="catalytic activity">
    <reaction evidence="7 8">
        <text>(R)-pantoate + beta-alanine + ATP = (R)-pantothenate + AMP + diphosphate + H(+)</text>
        <dbReference type="Rhea" id="RHEA:10912"/>
        <dbReference type="ChEBI" id="CHEBI:15378"/>
        <dbReference type="ChEBI" id="CHEBI:15980"/>
        <dbReference type="ChEBI" id="CHEBI:29032"/>
        <dbReference type="ChEBI" id="CHEBI:30616"/>
        <dbReference type="ChEBI" id="CHEBI:33019"/>
        <dbReference type="ChEBI" id="CHEBI:57966"/>
        <dbReference type="ChEBI" id="CHEBI:456215"/>
        <dbReference type="EC" id="6.3.2.1"/>
    </reaction>
</comment>
<keyword evidence="5 8" id="KW-0547">Nucleotide-binding</keyword>
<dbReference type="GO" id="GO:0004592">
    <property type="term" value="F:pantoate-beta-alanine ligase activity"/>
    <property type="evidence" value="ECO:0007669"/>
    <property type="project" value="UniProtKB-UniRule"/>
</dbReference>
<keyword evidence="10" id="KW-1185">Reference proteome</keyword>
<proteinExistence type="inferred from homology"/>
<keyword evidence="4 8" id="KW-0566">Pantothenate biosynthesis</keyword>
<accession>A0A2M9G192</accession>
<dbReference type="GO" id="GO:0015940">
    <property type="term" value="P:pantothenate biosynthetic process"/>
    <property type="evidence" value="ECO:0007669"/>
    <property type="project" value="UniProtKB-UniRule"/>
</dbReference>
<feature type="binding site" evidence="8">
    <location>
        <begin position="186"/>
        <end position="189"/>
    </location>
    <ligand>
        <name>ATP</name>
        <dbReference type="ChEBI" id="CHEBI:30616"/>
    </ligand>
</feature>
<dbReference type="InterPro" id="IPR042176">
    <property type="entry name" value="Pantoate_ligase_C"/>
</dbReference>
<feature type="binding site" evidence="8">
    <location>
        <begin position="149"/>
        <end position="152"/>
    </location>
    <ligand>
        <name>ATP</name>
        <dbReference type="ChEBI" id="CHEBI:30616"/>
    </ligand>
</feature>
<comment type="subunit">
    <text evidence="8">Homodimer.</text>
</comment>
<dbReference type="Gene3D" id="3.40.50.620">
    <property type="entry name" value="HUPs"/>
    <property type="match status" value="1"/>
</dbReference>
<dbReference type="PANTHER" id="PTHR21299:SF1">
    <property type="entry name" value="PANTOATE--BETA-ALANINE LIGASE"/>
    <property type="match status" value="1"/>
</dbReference>
<dbReference type="GO" id="GO:0005524">
    <property type="term" value="F:ATP binding"/>
    <property type="evidence" value="ECO:0007669"/>
    <property type="project" value="UniProtKB-KW"/>
</dbReference>
<dbReference type="InterPro" id="IPR003721">
    <property type="entry name" value="Pantoate_ligase"/>
</dbReference>
<dbReference type="NCBIfam" id="TIGR00018">
    <property type="entry name" value="panC"/>
    <property type="match status" value="1"/>
</dbReference>
<feature type="binding site" evidence="8">
    <location>
        <position position="63"/>
    </location>
    <ligand>
        <name>beta-alanine</name>
        <dbReference type="ChEBI" id="CHEBI:57966"/>
    </ligand>
</feature>
<dbReference type="GO" id="GO:0005829">
    <property type="term" value="C:cytosol"/>
    <property type="evidence" value="ECO:0007669"/>
    <property type="project" value="TreeGrafter"/>
</dbReference>
<sequence>MNLKTVRTVAALREAVRGWRAAGESVGLVPTMGWLHDGHMSLVRNSMVQNDRTVVSIFVNPKQFDRATDLEAYPRDEARDAALLDAAGADVLWAPEAGEMYPDGFSTSVNVSGLTDCLCGASRPGHFGGVAVVVTKLLLQCLADRAYFGRKDYQQLMVVRRMARDLNIPTEIRGIDTVRETDGLAMSSRNWYLTESERAAAPTLFRVLTDIAEAAGQGEDVRRAIDRGKRHLDRAGFGQLDYLEVRDAETLELTTRPTQPARAFAAVFLGKARLIDNVPVDPAA</sequence>
<evidence type="ECO:0000256" key="4">
    <source>
        <dbReference type="ARBA" id="ARBA00022655"/>
    </source>
</evidence>
<evidence type="ECO:0000256" key="8">
    <source>
        <dbReference type="HAMAP-Rule" id="MF_00158"/>
    </source>
</evidence>
<dbReference type="UniPathway" id="UPA00028">
    <property type="reaction ID" value="UER00005"/>
</dbReference>
<comment type="subcellular location">
    <subcellularLocation>
        <location evidence="8">Cytoplasm</location>
    </subcellularLocation>
</comment>
<evidence type="ECO:0000256" key="2">
    <source>
        <dbReference type="ARBA" id="ARBA00009256"/>
    </source>
</evidence>
<dbReference type="CDD" id="cd00560">
    <property type="entry name" value="PanC"/>
    <property type="match status" value="1"/>
</dbReference>
<dbReference type="HAMAP" id="MF_00158">
    <property type="entry name" value="PanC"/>
    <property type="match status" value="1"/>
</dbReference>
<evidence type="ECO:0000256" key="6">
    <source>
        <dbReference type="ARBA" id="ARBA00022840"/>
    </source>
</evidence>
<feature type="binding site" evidence="8">
    <location>
        <position position="155"/>
    </location>
    <ligand>
        <name>(R)-pantoate</name>
        <dbReference type="ChEBI" id="CHEBI:15980"/>
    </ligand>
</feature>
<feature type="binding site" evidence="8">
    <location>
        <position position="178"/>
    </location>
    <ligand>
        <name>ATP</name>
        <dbReference type="ChEBI" id="CHEBI:30616"/>
    </ligand>
</feature>
<dbReference type="Pfam" id="PF02569">
    <property type="entry name" value="Pantoate_ligase"/>
    <property type="match status" value="1"/>
</dbReference>
<organism evidence="9 10">
    <name type="scientific">Minwuia thermotolerans</name>
    <dbReference type="NCBI Taxonomy" id="2056226"/>
    <lineage>
        <taxon>Bacteria</taxon>
        <taxon>Pseudomonadati</taxon>
        <taxon>Pseudomonadota</taxon>
        <taxon>Alphaproteobacteria</taxon>
        <taxon>Minwuiales</taxon>
        <taxon>Minwuiaceae</taxon>
        <taxon>Minwuia</taxon>
    </lineage>
</organism>
<evidence type="ECO:0000313" key="9">
    <source>
        <dbReference type="EMBL" id="PJK29475.1"/>
    </source>
</evidence>
<feature type="binding site" evidence="8">
    <location>
        <position position="63"/>
    </location>
    <ligand>
        <name>(R)-pantoate</name>
        <dbReference type="ChEBI" id="CHEBI:15980"/>
    </ligand>
</feature>
<dbReference type="OrthoDB" id="9773087at2"/>
<dbReference type="RefSeq" id="WP_109793499.1">
    <property type="nucleotide sequence ID" value="NZ_PHIG01000032.1"/>
</dbReference>
<comment type="pathway">
    <text evidence="1 8">Cofactor biosynthesis; (R)-pantothenate biosynthesis; (R)-pantothenate from (R)-pantoate and beta-alanine: step 1/1.</text>
</comment>
<dbReference type="Gene3D" id="3.30.1300.10">
    <property type="entry name" value="Pantoate-beta-alanine ligase, C-terminal domain"/>
    <property type="match status" value="1"/>
</dbReference>
<dbReference type="SUPFAM" id="SSF52374">
    <property type="entry name" value="Nucleotidylyl transferase"/>
    <property type="match status" value="1"/>
</dbReference>
<dbReference type="EMBL" id="PHIG01000032">
    <property type="protein sequence ID" value="PJK29475.1"/>
    <property type="molecule type" value="Genomic_DNA"/>
</dbReference>